<evidence type="ECO:0000313" key="1">
    <source>
        <dbReference type="EMBL" id="MCI27193.1"/>
    </source>
</evidence>
<dbReference type="AlphaFoldDB" id="A0A392QS36"/>
<comment type="caution">
    <text evidence="1">The sequence shown here is derived from an EMBL/GenBank/DDBJ whole genome shotgun (WGS) entry which is preliminary data.</text>
</comment>
<dbReference type="EMBL" id="LXQA010157837">
    <property type="protein sequence ID" value="MCI27193.1"/>
    <property type="molecule type" value="Genomic_DNA"/>
</dbReference>
<name>A0A392QS36_9FABA</name>
<evidence type="ECO:0000313" key="2">
    <source>
        <dbReference type="Proteomes" id="UP000265520"/>
    </source>
</evidence>
<protein>
    <submittedName>
        <fullName evidence="1">Uncharacterized protein</fullName>
    </submittedName>
</protein>
<keyword evidence="2" id="KW-1185">Reference proteome</keyword>
<dbReference type="Proteomes" id="UP000265520">
    <property type="component" value="Unassembled WGS sequence"/>
</dbReference>
<organism evidence="1 2">
    <name type="scientific">Trifolium medium</name>
    <dbReference type="NCBI Taxonomy" id="97028"/>
    <lineage>
        <taxon>Eukaryota</taxon>
        <taxon>Viridiplantae</taxon>
        <taxon>Streptophyta</taxon>
        <taxon>Embryophyta</taxon>
        <taxon>Tracheophyta</taxon>
        <taxon>Spermatophyta</taxon>
        <taxon>Magnoliopsida</taxon>
        <taxon>eudicotyledons</taxon>
        <taxon>Gunneridae</taxon>
        <taxon>Pentapetalae</taxon>
        <taxon>rosids</taxon>
        <taxon>fabids</taxon>
        <taxon>Fabales</taxon>
        <taxon>Fabaceae</taxon>
        <taxon>Papilionoideae</taxon>
        <taxon>50 kb inversion clade</taxon>
        <taxon>NPAAA clade</taxon>
        <taxon>Hologalegina</taxon>
        <taxon>IRL clade</taxon>
        <taxon>Trifolieae</taxon>
        <taxon>Trifolium</taxon>
    </lineage>
</organism>
<reference evidence="1 2" key="1">
    <citation type="journal article" date="2018" name="Front. Plant Sci.">
        <title>Red Clover (Trifolium pratense) and Zigzag Clover (T. medium) - A Picture of Genomic Similarities and Differences.</title>
        <authorList>
            <person name="Dluhosova J."/>
            <person name="Istvanek J."/>
            <person name="Nedelnik J."/>
            <person name="Repkova J."/>
        </authorList>
    </citation>
    <scope>NUCLEOTIDE SEQUENCE [LARGE SCALE GENOMIC DNA]</scope>
    <source>
        <strain evidence="2">cv. 10/8</strain>
        <tissue evidence="1">Leaf</tissue>
    </source>
</reference>
<proteinExistence type="predicted"/>
<sequence length="106" mass="11745">MAPSIMKNHMVVAEEIEESNDESKDGGVGVVIESSIDDREEVRIKKFDSGSETIVTTVSERLEAVKVIVKKMNEVHIRREQVITLEPPPEPPEASVVDQPVVVLPQ</sequence>
<accession>A0A392QS36</accession>